<keyword evidence="5" id="KW-0479">Metal-binding</keyword>
<keyword evidence="2" id="KW-0808">Transferase</keyword>
<dbReference type="GO" id="GO:0004523">
    <property type="term" value="F:RNA-DNA hybrid ribonuclease activity"/>
    <property type="evidence" value="ECO:0007669"/>
    <property type="project" value="InterPro"/>
</dbReference>
<name>A0A7L0V2A4_9PASE</name>
<evidence type="ECO:0000256" key="2">
    <source>
        <dbReference type="ARBA" id="ARBA00022679"/>
    </source>
</evidence>
<dbReference type="Proteomes" id="UP000558164">
    <property type="component" value="Unassembled WGS sequence"/>
</dbReference>
<keyword evidence="9" id="KW-0863">Zinc-finger</keyword>
<keyword evidence="14" id="KW-1185">Reference proteome</keyword>
<gene>
    <name evidence="13" type="primary">Ervk6_1</name>
    <name evidence="13" type="ORF">LEPASP_R05855</name>
</gene>
<dbReference type="AlphaFoldDB" id="A0A7L0V2A4"/>
<proteinExistence type="predicted"/>
<keyword evidence="7" id="KW-0378">Hydrolase</keyword>
<dbReference type="PANTHER" id="PTHR41694:SF3">
    <property type="entry name" value="RNA-DIRECTED DNA POLYMERASE-RELATED"/>
    <property type="match status" value="1"/>
</dbReference>
<feature type="domain" description="Integrase-type" evidence="10">
    <location>
        <begin position="106"/>
        <end position="147"/>
    </location>
</feature>
<dbReference type="Pfam" id="PF02022">
    <property type="entry name" value="Integrase_Zn"/>
    <property type="match status" value="1"/>
</dbReference>
<dbReference type="InterPro" id="IPR017856">
    <property type="entry name" value="Integrase-like_N"/>
</dbReference>
<dbReference type="InterPro" id="IPR003308">
    <property type="entry name" value="Integrase_Zn-bd_dom_N"/>
</dbReference>
<feature type="non-terminal residue" evidence="13">
    <location>
        <position position="1"/>
    </location>
</feature>
<dbReference type="GO" id="GO:0035613">
    <property type="term" value="F:RNA stem-loop binding"/>
    <property type="evidence" value="ECO:0007669"/>
    <property type="project" value="TreeGrafter"/>
</dbReference>
<dbReference type="InterPro" id="IPR001584">
    <property type="entry name" value="Integrase_cat-core"/>
</dbReference>
<evidence type="ECO:0000256" key="4">
    <source>
        <dbReference type="ARBA" id="ARBA00022722"/>
    </source>
</evidence>
<evidence type="ECO:0000259" key="12">
    <source>
        <dbReference type="PROSITE" id="PS50994"/>
    </source>
</evidence>
<evidence type="ECO:0000313" key="14">
    <source>
        <dbReference type="Proteomes" id="UP000558164"/>
    </source>
</evidence>
<dbReference type="Pfam" id="PF00075">
    <property type="entry name" value="RNase_H"/>
    <property type="match status" value="1"/>
</dbReference>
<dbReference type="InterPro" id="IPR002156">
    <property type="entry name" value="RNaseH_domain"/>
</dbReference>
<feature type="non-terminal residue" evidence="13">
    <location>
        <position position="281"/>
    </location>
</feature>
<reference evidence="13 14" key="1">
    <citation type="submission" date="2019-09" db="EMBL/GenBank/DDBJ databases">
        <title>Bird 10,000 Genomes (B10K) Project - Family phase.</title>
        <authorList>
            <person name="Zhang G."/>
        </authorList>
    </citation>
    <scope>NUCLEOTIDE SEQUENCE [LARGE SCALE GENOMIC DNA]</scope>
    <source>
        <strain evidence="13">B10K-DU-001-35</strain>
        <tissue evidence="13">Muscle</tissue>
    </source>
</reference>
<dbReference type="PROSITE" id="PS50876">
    <property type="entry name" value="ZF_INTEGRASE"/>
    <property type="match status" value="1"/>
</dbReference>
<dbReference type="Gene3D" id="1.10.10.200">
    <property type="match status" value="1"/>
</dbReference>
<keyword evidence="8" id="KW-0695">RNA-directed DNA polymerase</keyword>
<sequence>EGSPQIVELAAVVQAFQLFPQPFNLITDSAYVANVVKRLEGSVLKDVSNPAIFRLLSRLIHLVSHREQPFYVMYVRSHTDLPGFITKGNRRADALAAPLQLEGQGNAFVRAKISHQLHHQNAPGLVHQFHLWRDQARVIMATCPHCSGSSLPSTESGVNPRGLQSCELWQTDVTHIPQFGKYQYVHMSVDTFSGAVHASAHAGEKAGDARKYLLQAFSTLGVPRILKTDNSPAYTSKVFAGFLQNWGIQHLRGIQHFPTGQVVIERTHGTLKRMLERQRED</sequence>
<dbReference type="PROSITE" id="PS50994">
    <property type="entry name" value="INTEGRASE"/>
    <property type="match status" value="1"/>
</dbReference>
<dbReference type="Gene3D" id="3.30.420.10">
    <property type="entry name" value="Ribonuclease H-like superfamily/Ribonuclease H"/>
    <property type="match status" value="2"/>
</dbReference>
<evidence type="ECO:0000256" key="1">
    <source>
        <dbReference type="ARBA" id="ARBA00012493"/>
    </source>
</evidence>
<dbReference type="PROSITE" id="PS50879">
    <property type="entry name" value="RNASE_H_1"/>
    <property type="match status" value="1"/>
</dbReference>
<feature type="domain" description="RNase H type-1" evidence="11">
    <location>
        <begin position="1"/>
        <end position="101"/>
    </location>
</feature>
<dbReference type="GO" id="GO:0008270">
    <property type="term" value="F:zinc ion binding"/>
    <property type="evidence" value="ECO:0007669"/>
    <property type="project" value="UniProtKB-KW"/>
</dbReference>
<comment type="caution">
    <text evidence="13">The sequence shown here is derived from an EMBL/GenBank/DDBJ whole genome shotgun (WGS) entry which is preliminary data.</text>
</comment>
<dbReference type="InterPro" id="IPR012337">
    <property type="entry name" value="RNaseH-like_sf"/>
</dbReference>
<dbReference type="EC" id="2.7.7.49" evidence="1"/>
<dbReference type="GO" id="GO:0015074">
    <property type="term" value="P:DNA integration"/>
    <property type="evidence" value="ECO:0007669"/>
    <property type="project" value="InterPro"/>
</dbReference>
<evidence type="ECO:0000256" key="7">
    <source>
        <dbReference type="ARBA" id="ARBA00022801"/>
    </source>
</evidence>
<keyword evidence="6" id="KW-0255">Endonuclease</keyword>
<accession>A0A7L0V2A4</accession>
<dbReference type="SUPFAM" id="SSF46919">
    <property type="entry name" value="N-terminal Zn binding domain of HIV integrase"/>
    <property type="match status" value="1"/>
</dbReference>
<dbReference type="OrthoDB" id="9386368at2759"/>
<dbReference type="GO" id="GO:0003964">
    <property type="term" value="F:RNA-directed DNA polymerase activity"/>
    <property type="evidence" value="ECO:0007669"/>
    <property type="project" value="UniProtKB-KW"/>
</dbReference>
<evidence type="ECO:0000256" key="8">
    <source>
        <dbReference type="ARBA" id="ARBA00022918"/>
    </source>
</evidence>
<dbReference type="Pfam" id="PF00665">
    <property type="entry name" value="rve"/>
    <property type="match status" value="1"/>
</dbReference>
<evidence type="ECO:0000256" key="6">
    <source>
        <dbReference type="ARBA" id="ARBA00022759"/>
    </source>
</evidence>
<evidence type="ECO:0000259" key="11">
    <source>
        <dbReference type="PROSITE" id="PS50879"/>
    </source>
</evidence>
<dbReference type="InterPro" id="IPR036397">
    <property type="entry name" value="RNaseH_sf"/>
</dbReference>
<feature type="domain" description="Integrase catalytic" evidence="12">
    <location>
        <begin position="156"/>
        <end position="281"/>
    </location>
</feature>
<evidence type="ECO:0000256" key="9">
    <source>
        <dbReference type="PROSITE-ProRule" id="PRU00450"/>
    </source>
</evidence>
<keyword evidence="4" id="KW-0540">Nuclease</keyword>
<evidence type="ECO:0000256" key="5">
    <source>
        <dbReference type="ARBA" id="ARBA00022723"/>
    </source>
</evidence>
<protein>
    <recommendedName>
        <fullName evidence="1">RNA-directed DNA polymerase</fullName>
        <ecNumber evidence="1">2.7.7.49</ecNumber>
    </recommendedName>
</protein>
<keyword evidence="3" id="KW-0548">Nucleotidyltransferase</keyword>
<dbReference type="EMBL" id="VXAX01002367">
    <property type="protein sequence ID" value="NXL73056.1"/>
    <property type="molecule type" value="Genomic_DNA"/>
</dbReference>
<evidence type="ECO:0000259" key="10">
    <source>
        <dbReference type="PROSITE" id="PS50876"/>
    </source>
</evidence>
<dbReference type="SUPFAM" id="SSF53098">
    <property type="entry name" value="Ribonuclease H-like"/>
    <property type="match status" value="2"/>
</dbReference>
<keyword evidence="9" id="KW-0862">Zinc</keyword>
<organism evidence="13 14">
    <name type="scientific">Leptocoma aspasia</name>
    <dbReference type="NCBI Taxonomy" id="2585812"/>
    <lineage>
        <taxon>Eukaryota</taxon>
        <taxon>Metazoa</taxon>
        <taxon>Chordata</taxon>
        <taxon>Craniata</taxon>
        <taxon>Vertebrata</taxon>
        <taxon>Euteleostomi</taxon>
        <taxon>Archelosauria</taxon>
        <taxon>Archosauria</taxon>
        <taxon>Dinosauria</taxon>
        <taxon>Saurischia</taxon>
        <taxon>Theropoda</taxon>
        <taxon>Coelurosauria</taxon>
        <taxon>Aves</taxon>
        <taxon>Neognathae</taxon>
        <taxon>Neoaves</taxon>
        <taxon>Telluraves</taxon>
        <taxon>Australaves</taxon>
        <taxon>Passeriformes</taxon>
        <taxon>Passeroidea</taxon>
        <taxon>Nectariniidae</taxon>
        <taxon>Leptocoma</taxon>
    </lineage>
</organism>
<evidence type="ECO:0000313" key="13">
    <source>
        <dbReference type="EMBL" id="NXL73056.1"/>
    </source>
</evidence>
<dbReference type="PANTHER" id="PTHR41694">
    <property type="entry name" value="ENDOGENOUS RETROVIRUS GROUP K MEMBER POL PROTEIN"/>
    <property type="match status" value="1"/>
</dbReference>
<evidence type="ECO:0000256" key="3">
    <source>
        <dbReference type="ARBA" id="ARBA00022695"/>
    </source>
</evidence>